<gene>
    <name evidence="2" type="ORF">Ga0123461_1252</name>
</gene>
<keyword evidence="3" id="KW-1185">Reference proteome</keyword>
<evidence type="ECO:0000313" key="2">
    <source>
        <dbReference type="EMBL" id="ATX79671.1"/>
    </source>
</evidence>
<organism evidence="2 3">
    <name type="scientific">Mariprofundus aestuarium</name>
    <dbReference type="NCBI Taxonomy" id="1921086"/>
    <lineage>
        <taxon>Bacteria</taxon>
        <taxon>Pseudomonadati</taxon>
        <taxon>Pseudomonadota</taxon>
        <taxon>Candidatius Mariprofundia</taxon>
        <taxon>Mariprofundales</taxon>
        <taxon>Mariprofundaceae</taxon>
        <taxon>Mariprofundus</taxon>
    </lineage>
</organism>
<dbReference type="AlphaFoldDB" id="A0A2K8L1H7"/>
<proteinExistence type="predicted"/>
<evidence type="ECO:0000313" key="3">
    <source>
        <dbReference type="Proteomes" id="UP000231701"/>
    </source>
</evidence>
<dbReference type="KEGG" id="maes:Ga0123461_1252"/>
<feature type="compositionally biased region" description="Polar residues" evidence="1">
    <location>
        <begin position="235"/>
        <end position="248"/>
    </location>
</feature>
<name>A0A2K8L1H7_MARES</name>
<dbReference type="EMBL" id="CP018799">
    <property type="protein sequence ID" value="ATX79671.1"/>
    <property type="molecule type" value="Genomic_DNA"/>
</dbReference>
<protein>
    <submittedName>
        <fullName evidence="2">Uncharacterized protein</fullName>
    </submittedName>
</protein>
<sequence length="777" mass="88221">MPNNKPKEKAPATLPDQAVADLMECMDDSASDEIKGLSLALVFQIPVPASYIPFLCKRLIEMDITPSGISVEELKELKRHWSTQNSAKRIRNSDQMGQRYPLLYGINKFHRKWRKSGSKVKKQAYTEACKLFIATCSVSHDEEIKESQLYEQTHIFRDVLIKKSCEALDPSQNETVDSYRQRTIQFISKLETSDNMELAISLLDGGRPYGSYIRKVDKGYGSFTTDIENHVDSNDAPSSTPYITTETSDPYDEGNPKSTYQRVAGKNGSRITRKDDQRALYYRYQAVGARNNIAITDVHRLTLIGVAGFFEHLHKHGNKLEIAYEFILATCGASEKSLEEMISTDQELPFEKGLIYFRRDSGILFVSLNNGNATWPDFDGNHEQQFMEILLPKEIGLIINRSNDERPFRGIISCVDNQAQQFGVHNAGLTPTARRIKSSFRTLCAPACFKDQFEASFVTGSMPAQYGAKAHYCRFDMAELNEKYQQGVESFVDRLIKFGKMSKELETFLHACCQFDLAYLPTGYIGSRLTADRNEYLEFLKHVRIAFNRKNKSLRWLSGQDQIHCALSLLQHQHLYLYLLIQLLDALRPPGDKTSFAASDHYKLAISKTKDSADYSELNLAPAHSILLAQLQQTETDLDLFTIMMVKHGVPFINYEQDGNYTPLSLTTRKKSGVVVAHRLTASKARSLISDLIVEFNASLQLPFKANNLFRHLNATMLFKDVPEPLLDEYMGHGREGLEIFDEWSTSSFTCYPLLEKAVEKLAEGIAKKPLEVHYHI</sequence>
<dbReference type="Proteomes" id="UP000231701">
    <property type="component" value="Chromosome"/>
</dbReference>
<accession>A0A2K8L1H7</accession>
<dbReference type="RefSeq" id="WP_100277539.1">
    <property type="nucleotide sequence ID" value="NZ_CP018799.1"/>
</dbReference>
<reference evidence="2 3" key="1">
    <citation type="submission" date="2016-12" db="EMBL/GenBank/DDBJ databases">
        <title>Isolation and genomic insights into novel planktonic Zetaproteobacteria from stratified waters of the Chesapeake Bay.</title>
        <authorList>
            <person name="McAllister S.M."/>
            <person name="Kato S."/>
            <person name="Chan C.S."/>
            <person name="Chiu B.K."/>
            <person name="Field E.K."/>
        </authorList>
    </citation>
    <scope>NUCLEOTIDE SEQUENCE [LARGE SCALE GENOMIC DNA]</scope>
    <source>
        <strain evidence="2 3">CP-5</strain>
    </source>
</reference>
<evidence type="ECO:0000256" key="1">
    <source>
        <dbReference type="SAM" id="MobiDB-lite"/>
    </source>
</evidence>
<feature type="region of interest" description="Disordered" evidence="1">
    <location>
        <begin position="229"/>
        <end position="268"/>
    </location>
</feature>
<dbReference type="OrthoDB" id="9817374at2"/>